<dbReference type="InterPro" id="IPR016161">
    <property type="entry name" value="Ald_DH/histidinol_DH"/>
</dbReference>
<dbReference type="PANTHER" id="PTHR11699">
    <property type="entry name" value="ALDEHYDE DEHYDROGENASE-RELATED"/>
    <property type="match status" value="1"/>
</dbReference>
<name>A0A0F8ZB96_9ZZZZ</name>
<feature type="non-terminal residue" evidence="2">
    <location>
        <position position="192"/>
    </location>
</feature>
<evidence type="ECO:0000259" key="1">
    <source>
        <dbReference type="Pfam" id="PF00171"/>
    </source>
</evidence>
<dbReference type="GO" id="GO:0016491">
    <property type="term" value="F:oxidoreductase activity"/>
    <property type="evidence" value="ECO:0007669"/>
    <property type="project" value="InterPro"/>
</dbReference>
<comment type="caution">
    <text evidence="2">The sequence shown here is derived from an EMBL/GenBank/DDBJ whole genome shotgun (WGS) entry which is preliminary data.</text>
</comment>
<feature type="domain" description="Aldehyde dehydrogenase" evidence="1">
    <location>
        <begin position="33"/>
        <end position="192"/>
    </location>
</feature>
<organism evidence="2">
    <name type="scientific">marine sediment metagenome</name>
    <dbReference type="NCBI Taxonomy" id="412755"/>
    <lineage>
        <taxon>unclassified sequences</taxon>
        <taxon>metagenomes</taxon>
        <taxon>ecological metagenomes</taxon>
    </lineage>
</organism>
<dbReference type="EMBL" id="LAZR01048812">
    <property type="protein sequence ID" value="KKK91077.1"/>
    <property type="molecule type" value="Genomic_DNA"/>
</dbReference>
<dbReference type="SUPFAM" id="SSF53720">
    <property type="entry name" value="ALDH-like"/>
    <property type="match status" value="1"/>
</dbReference>
<dbReference type="InterPro" id="IPR016162">
    <property type="entry name" value="Ald_DH_N"/>
</dbReference>
<accession>A0A0F8ZB96</accession>
<proteinExistence type="predicted"/>
<protein>
    <recommendedName>
        <fullName evidence="1">Aldehyde dehydrogenase domain-containing protein</fullName>
    </recommendedName>
</protein>
<dbReference type="Pfam" id="PF00171">
    <property type="entry name" value="Aldedh"/>
    <property type="match status" value="1"/>
</dbReference>
<dbReference type="AlphaFoldDB" id="A0A0F8ZB96"/>
<dbReference type="Gene3D" id="3.40.605.10">
    <property type="entry name" value="Aldehyde Dehydrogenase, Chain A, domain 1"/>
    <property type="match status" value="1"/>
</dbReference>
<gene>
    <name evidence="2" type="ORF">LCGC14_2716580</name>
</gene>
<dbReference type="FunFam" id="3.40.605.10:FF:000050">
    <property type="entry name" value="Aldehyde dehydrogenase, mitochondrial"/>
    <property type="match status" value="1"/>
</dbReference>
<dbReference type="InterPro" id="IPR015590">
    <property type="entry name" value="Aldehyde_DH_dom"/>
</dbReference>
<sequence>MTIPTGGTGSVTVAGSQISASVQPGQLFIGNEWVEAATGARFDVINPATEEKITDVAEASSIDVDAAVVVARSAFERGPWSKMTARDRGRILYKLAELLRERKERFAELESLDNGKPISETLNVDLPLAIECFEYYAGLADKIHGETIPVSGEFLNYTLREPVGVVGQIIPWNFPLLMLAWKLGPALATGCT</sequence>
<reference evidence="2" key="1">
    <citation type="journal article" date="2015" name="Nature">
        <title>Complex archaea that bridge the gap between prokaryotes and eukaryotes.</title>
        <authorList>
            <person name="Spang A."/>
            <person name="Saw J.H."/>
            <person name="Jorgensen S.L."/>
            <person name="Zaremba-Niedzwiedzka K."/>
            <person name="Martijn J."/>
            <person name="Lind A.E."/>
            <person name="van Eijk R."/>
            <person name="Schleper C."/>
            <person name="Guy L."/>
            <person name="Ettema T.J."/>
        </authorList>
    </citation>
    <scope>NUCLEOTIDE SEQUENCE</scope>
</reference>
<evidence type="ECO:0000313" key="2">
    <source>
        <dbReference type="EMBL" id="KKK91077.1"/>
    </source>
</evidence>